<dbReference type="Proteomes" id="UP001210925">
    <property type="component" value="Unassembled WGS sequence"/>
</dbReference>
<keyword evidence="3" id="KW-1185">Reference proteome</keyword>
<dbReference type="InterPro" id="IPR010297">
    <property type="entry name" value="DUF900_hydrolase"/>
</dbReference>
<protein>
    <submittedName>
        <fullName evidence="2">Uncharacterized protein</fullName>
    </submittedName>
</protein>
<dbReference type="PANTHER" id="PTHR36513">
    <property type="entry name" value="ABC TRANSMEMBRANE TYPE-1 DOMAIN-CONTAINING PROTEIN"/>
    <property type="match status" value="1"/>
</dbReference>
<dbReference type="InterPro" id="IPR029058">
    <property type="entry name" value="AB_hydrolase_fold"/>
</dbReference>
<proteinExistence type="predicted"/>
<dbReference type="SUPFAM" id="SSF53474">
    <property type="entry name" value="alpha/beta-Hydrolases"/>
    <property type="match status" value="1"/>
</dbReference>
<feature type="transmembrane region" description="Helical" evidence="1">
    <location>
        <begin position="38"/>
        <end position="61"/>
    </location>
</feature>
<evidence type="ECO:0000313" key="2">
    <source>
        <dbReference type="EMBL" id="KAJ3256012.1"/>
    </source>
</evidence>
<sequence length="631" mass="72831">MENATPTIKLENTVRHMFKREKKREANGHYVKSSSEKLWILFIIFSFLLLIGGMLNVQWLLEKTFFQTNWFQLLLPSSLSVLLLIGMVLMIILKVSLVMRWCLYWISITLVVLMLLDDEQRKQYAKIILFCFIFVESCTVVIYCWIRVLYPALVLYLSYHDPNYWDIQPVSNKLGRYSCKRALGFKSRKAFSYIGSVNNNKQPHGYGKWKSENNTGEVLSGLWYNGIPIGPFRAREYATGYSFTNIRVGFVRTDSSTFYESTFDNLHELQFGVAGVECSISGRFFAGLPNAMLIVDPYQQDAHSLHDCEKQIIHLHEVDDVIRSDEEKLCIVWKKNGFEIEGFEAIHDKKEIVIKHTEEVGKFEIKNWIKSPEGKEALVYIPGFNCPLKSALEALGQMIALGNLPPRIKPFVFSWPGGTLIHYPKATKFAQNDNIQENLIKFLLELKSLGYTKVHLLCHSMGARVVTKFAANIHRVFKKTNDTQDSFKLCDLTFLNPEALLNKFCSEQYHIFREYTDLITIYGSSNDVALRSAEILYVREPLLGCNLNLLFSKNSQSVENDYFDVDAISTTELDMNIHIAHHSYFNLNKFIVDDLIDLLITGKRAKDREYRLVQIEDNIYNFLVAPSYIVN</sequence>
<evidence type="ECO:0000256" key="1">
    <source>
        <dbReference type="SAM" id="Phobius"/>
    </source>
</evidence>
<evidence type="ECO:0000313" key="3">
    <source>
        <dbReference type="Proteomes" id="UP001210925"/>
    </source>
</evidence>
<dbReference type="AlphaFoldDB" id="A0AAD5UFE0"/>
<comment type="caution">
    <text evidence="2">The sequence shown here is derived from an EMBL/GenBank/DDBJ whole genome shotgun (WGS) entry which is preliminary data.</text>
</comment>
<reference evidence="2" key="1">
    <citation type="submission" date="2020-05" db="EMBL/GenBank/DDBJ databases">
        <title>Phylogenomic resolution of chytrid fungi.</title>
        <authorList>
            <person name="Stajich J.E."/>
            <person name="Amses K."/>
            <person name="Simmons R."/>
            <person name="Seto K."/>
            <person name="Myers J."/>
            <person name="Bonds A."/>
            <person name="Quandt C.A."/>
            <person name="Barry K."/>
            <person name="Liu P."/>
            <person name="Grigoriev I."/>
            <person name="Longcore J.E."/>
            <person name="James T.Y."/>
        </authorList>
    </citation>
    <scope>NUCLEOTIDE SEQUENCE</scope>
    <source>
        <strain evidence="2">PLAUS21</strain>
    </source>
</reference>
<keyword evidence="1" id="KW-0812">Transmembrane</keyword>
<keyword evidence="1" id="KW-1133">Transmembrane helix</keyword>
<name>A0AAD5UFE0_9FUNG</name>
<dbReference type="Pfam" id="PF05990">
    <property type="entry name" value="DUF900"/>
    <property type="match status" value="1"/>
</dbReference>
<gene>
    <name evidence="2" type="ORF">HK103_005819</name>
</gene>
<accession>A0AAD5UFE0</accession>
<feature type="transmembrane region" description="Helical" evidence="1">
    <location>
        <begin position="128"/>
        <end position="150"/>
    </location>
</feature>
<feature type="transmembrane region" description="Helical" evidence="1">
    <location>
        <begin position="73"/>
        <end position="92"/>
    </location>
</feature>
<keyword evidence="1" id="KW-0472">Membrane</keyword>
<organism evidence="2 3">
    <name type="scientific">Boothiomyces macroporosus</name>
    <dbReference type="NCBI Taxonomy" id="261099"/>
    <lineage>
        <taxon>Eukaryota</taxon>
        <taxon>Fungi</taxon>
        <taxon>Fungi incertae sedis</taxon>
        <taxon>Chytridiomycota</taxon>
        <taxon>Chytridiomycota incertae sedis</taxon>
        <taxon>Chytridiomycetes</taxon>
        <taxon>Rhizophydiales</taxon>
        <taxon>Terramycetaceae</taxon>
        <taxon>Boothiomyces</taxon>
    </lineage>
</organism>
<feature type="transmembrane region" description="Helical" evidence="1">
    <location>
        <begin position="98"/>
        <end position="116"/>
    </location>
</feature>
<dbReference type="PANTHER" id="PTHR36513:SF1">
    <property type="entry name" value="TRANSMEMBRANE PROTEIN"/>
    <property type="match status" value="1"/>
</dbReference>
<dbReference type="EMBL" id="JADGKB010000057">
    <property type="protein sequence ID" value="KAJ3256012.1"/>
    <property type="molecule type" value="Genomic_DNA"/>
</dbReference>